<evidence type="ECO:0000313" key="3">
    <source>
        <dbReference type="Proteomes" id="UP001321506"/>
    </source>
</evidence>
<dbReference type="NCBIfam" id="TIGR03930">
    <property type="entry name" value="WXG100_ESAT6"/>
    <property type="match status" value="1"/>
</dbReference>
<organism evidence="2 3">
    <name type="scientific">Ruicaihuangia caeni</name>
    <dbReference type="NCBI Taxonomy" id="3042517"/>
    <lineage>
        <taxon>Bacteria</taxon>
        <taxon>Bacillati</taxon>
        <taxon>Actinomycetota</taxon>
        <taxon>Actinomycetes</taxon>
        <taxon>Micrococcales</taxon>
        <taxon>Microbacteriaceae</taxon>
        <taxon>Ruicaihuangia</taxon>
    </lineage>
</organism>
<dbReference type="RefSeq" id="WP_281488539.1">
    <property type="nucleotide sequence ID" value="NZ_JASATX010000002.1"/>
</dbReference>
<sequence>MSRFQVDSDEVLMTQQSALAVVERIQADSATLMAQLSGLNGSWTGQAAAAFQQAVAGWRQTQQLVEQNAQALQAALAAAGRQYAEAEAANAALFRQ</sequence>
<comment type="similarity">
    <text evidence="1">Belongs to the WXG100 family.</text>
</comment>
<dbReference type="InterPro" id="IPR036689">
    <property type="entry name" value="ESAT-6-like_sf"/>
</dbReference>
<keyword evidence="3" id="KW-1185">Reference proteome</keyword>
<name>A0AAW6TCJ6_9MICO</name>
<dbReference type="Gene3D" id="1.10.287.1060">
    <property type="entry name" value="ESAT-6-like"/>
    <property type="match status" value="1"/>
</dbReference>
<dbReference type="EMBL" id="JASATX010000002">
    <property type="protein sequence ID" value="MDI2098762.1"/>
    <property type="molecule type" value="Genomic_DNA"/>
</dbReference>
<proteinExistence type="inferred from homology"/>
<dbReference type="AlphaFoldDB" id="A0AAW6TCJ6"/>
<dbReference type="SUPFAM" id="SSF140453">
    <property type="entry name" value="EsxAB dimer-like"/>
    <property type="match status" value="1"/>
</dbReference>
<protein>
    <recommendedName>
        <fullName evidence="1">ESAT-6-like protein</fullName>
    </recommendedName>
</protein>
<evidence type="ECO:0000313" key="2">
    <source>
        <dbReference type="EMBL" id="MDI2098762.1"/>
    </source>
</evidence>
<dbReference type="Proteomes" id="UP001321506">
    <property type="component" value="Unassembled WGS sequence"/>
</dbReference>
<evidence type="ECO:0000256" key="1">
    <source>
        <dbReference type="RuleBase" id="RU362001"/>
    </source>
</evidence>
<dbReference type="Pfam" id="PF06013">
    <property type="entry name" value="WXG100"/>
    <property type="match status" value="1"/>
</dbReference>
<accession>A0AAW6TCJ6</accession>
<dbReference type="InterPro" id="IPR010310">
    <property type="entry name" value="T7SS_ESAT-6-like"/>
</dbReference>
<reference evidence="2 3" key="1">
    <citation type="submission" date="2023-04" db="EMBL/GenBank/DDBJ databases">
        <title>Klugiella caeni sp. nov. isolated from the sludge of biochemical tank.</title>
        <authorList>
            <person name="Geng K."/>
        </authorList>
    </citation>
    <scope>NUCLEOTIDE SEQUENCE [LARGE SCALE GENOMIC DNA]</scope>
    <source>
        <strain evidence="2 3">YN-L-19</strain>
    </source>
</reference>
<gene>
    <name evidence="2" type="ORF">QF206_07260</name>
</gene>
<comment type="caution">
    <text evidence="2">The sequence shown here is derived from an EMBL/GenBank/DDBJ whole genome shotgun (WGS) entry which is preliminary data.</text>
</comment>